<accession>A0ACD5UDY3</accession>
<proteinExistence type="predicted"/>
<evidence type="ECO:0000313" key="1">
    <source>
        <dbReference type="EnsemblPlants" id="AVESA.00010b.r2.2AG0238340.2.CDS"/>
    </source>
</evidence>
<sequence>MWTHLSYSTLHIELQNLIKLAALAGDQAPVINSNTCKLELKIPQTSMHQFRSVVVSLWDLPSHIAMKFAISNFEALRISKEKVRHFHEFVSRRLGSLSKCTTNLFRRSYFFLIFKSNPLIVQIIYFMSISFTGFLSLKNLKSLNKPTPRNLDLMFTSVSTVTVSSMATVEMEDFSDPQLWVLIILMILGGEVFTSMLGLHFKNARANTDYARQRRLAFISRDIESSDVFNNSSQNNMEGIQSEATMTDNQVQEHKEVNQNSRNILAHVVAGYFIAAIVCGSVVIVICLWIDSNTRDLLKSKDIKMWTFSAFTAISSFANCGFTPVNDNMAIFRNKPTFLLLIIPQILVGNTLFAPMLRLSIWALGKVSKRKEYAYILQHPKEIGYRHLQTHKNSVCLVLTGVLLILLQSMALCYFESDSKAFEGMKWFQKSVVSVFQSASSRHAGETVINISTLSPPILVIFALVMYLPSSTSFFSTFGDSQTLTDKKESPNSRATWEKFVITKPACLAIFIVLACITERKSMSADPLNFSIFSIIFEVISAYGNVGYSLGYSCDKLLKPDATCRDASYGLVGRWSDEGRMVIILVMFLGRFKTSTLKRKKNLNVHPCGSPHQRAAEVAGN</sequence>
<protein>
    <submittedName>
        <fullName evidence="1">Uncharacterized protein</fullName>
    </submittedName>
</protein>
<dbReference type="EnsemblPlants" id="AVESA.00010b.r2.2AG0238340.2">
    <property type="protein sequence ID" value="AVESA.00010b.r2.2AG0238340.2.CDS"/>
    <property type="gene ID" value="AVESA.00010b.r2.2AG0238340"/>
</dbReference>
<evidence type="ECO:0000313" key="2">
    <source>
        <dbReference type="Proteomes" id="UP001732700"/>
    </source>
</evidence>
<name>A0ACD5UDY3_AVESA</name>
<organism evidence="1 2">
    <name type="scientific">Avena sativa</name>
    <name type="common">Oat</name>
    <dbReference type="NCBI Taxonomy" id="4498"/>
    <lineage>
        <taxon>Eukaryota</taxon>
        <taxon>Viridiplantae</taxon>
        <taxon>Streptophyta</taxon>
        <taxon>Embryophyta</taxon>
        <taxon>Tracheophyta</taxon>
        <taxon>Spermatophyta</taxon>
        <taxon>Magnoliopsida</taxon>
        <taxon>Liliopsida</taxon>
        <taxon>Poales</taxon>
        <taxon>Poaceae</taxon>
        <taxon>BOP clade</taxon>
        <taxon>Pooideae</taxon>
        <taxon>Poodae</taxon>
        <taxon>Poeae</taxon>
        <taxon>Poeae Chloroplast Group 1 (Aveneae type)</taxon>
        <taxon>Aveninae</taxon>
        <taxon>Avena</taxon>
    </lineage>
</organism>
<keyword evidence="2" id="KW-1185">Reference proteome</keyword>
<dbReference type="Proteomes" id="UP001732700">
    <property type="component" value="Chromosome 2A"/>
</dbReference>
<reference evidence="1" key="1">
    <citation type="submission" date="2021-05" db="EMBL/GenBank/DDBJ databases">
        <authorList>
            <person name="Scholz U."/>
            <person name="Mascher M."/>
            <person name="Fiebig A."/>
        </authorList>
    </citation>
    <scope>NUCLEOTIDE SEQUENCE [LARGE SCALE GENOMIC DNA]</scope>
</reference>
<reference evidence="1" key="2">
    <citation type="submission" date="2025-09" db="UniProtKB">
        <authorList>
            <consortium name="EnsemblPlants"/>
        </authorList>
    </citation>
    <scope>IDENTIFICATION</scope>
</reference>